<dbReference type="RefSeq" id="WP_114131731.1">
    <property type="nucleotide sequence ID" value="NZ_CP068434.1"/>
</dbReference>
<dbReference type="EMBL" id="QDHA01000022">
    <property type="protein sequence ID" value="RCJ08812.1"/>
    <property type="molecule type" value="Genomic_DNA"/>
</dbReference>
<dbReference type="FunFam" id="1.10.10.1800:FF:000001">
    <property type="entry name" value="tRNA uridine 5-carboxymethylaminomethyl modification enzyme MnmG"/>
    <property type="match status" value="1"/>
</dbReference>
<dbReference type="Gene3D" id="3.50.50.60">
    <property type="entry name" value="FAD/NAD(P)-binding domain"/>
    <property type="match status" value="2"/>
</dbReference>
<feature type="domain" description="tRNA uridine 5-carboxymethylaminomethyl modification enzyme C-terminal subdomain" evidence="13">
    <location>
        <begin position="556"/>
        <end position="627"/>
    </location>
</feature>
<evidence type="ECO:0000256" key="7">
    <source>
        <dbReference type="ARBA" id="ARBA00022694"/>
    </source>
</evidence>
<dbReference type="InterPro" id="IPR004416">
    <property type="entry name" value="MnmG"/>
</dbReference>
<dbReference type="Pfam" id="PF21680">
    <property type="entry name" value="GIDA_C_1st"/>
    <property type="match status" value="1"/>
</dbReference>
<keyword evidence="6 12" id="KW-0285">Flavoprotein</keyword>
<evidence type="ECO:0000256" key="9">
    <source>
        <dbReference type="ARBA" id="ARBA00023027"/>
    </source>
</evidence>
<dbReference type="Proteomes" id="UP000253501">
    <property type="component" value="Unassembled WGS sequence"/>
</dbReference>
<evidence type="ECO:0000313" key="14">
    <source>
        <dbReference type="EMBL" id="RCJ08812.1"/>
    </source>
</evidence>
<reference evidence="14 15" key="1">
    <citation type="submission" date="2018-04" db="EMBL/GenBank/DDBJ databases">
        <title>Cupriavidus necator CR12 genome sequencing and assembly.</title>
        <authorList>
            <person name="Ben Fekih I."/>
            <person name="Mazhar H.S."/>
            <person name="Bello S.K."/>
            <person name="Rensing C."/>
        </authorList>
    </citation>
    <scope>NUCLEOTIDE SEQUENCE [LARGE SCALE GENOMIC DNA]</scope>
    <source>
        <strain evidence="14 15">CR12</strain>
    </source>
</reference>
<comment type="function">
    <text evidence="2 12">NAD-binding protein involved in the addition of a carboxymethylaminomethyl (cmnm) group at the wobble position (U34) of certain tRNAs, forming tRNA-cmnm(5)s(2)U34.</text>
</comment>
<evidence type="ECO:0000256" key="2">
    <source>
        <dbReference type="ARBA" id="ARBA00003717"/>
    </source>
</evidence>
<feature type="binding site" evidence="12">
    <location>
        <begin position="274"/>
        <end position="288"/>
    </location>
    <ligand>
        <name>NAD(+)</name>
        <dbReference type="ChEBI" id="CHEBI:57540"/>
    </ligand>
</feature>
<comment type="cofactor">
    <cofactor evidence="1 12">
        <name>FAD</name>
        <dbReference type="ChEBI" id="CHEBI:57692"/>
    </cofactor>
</comment>
<dbReference type="PROSITE" id="PS01281">
    <property type="entry name" value="GIDA_2"/>
    <property type="match status" value="1"/>
</dbReference>
<evidence type="ECO:0000313" key="15">
    <source>
        <dbReference type="Proteomes" id="UP000253501"/>
    </source>
</evidence>
<keyword evidence="5 12" id="KW-0963">Cytoplasm</keyword>
<dbReference type="InterPro" id="IPR036188">
    <property type="entry name" value="FAD/NAD-bd_sf"/>
</dbReference>
<dbReference type="SMART" id="SM01228">
    <property type="entry name" value="GIDA_assoc_3"/>
    <property type="match status" value="1"/>
</dbReference>
<name>A0A367PLN7_CUPNE</name>
<dbReference type="Pfam" id="PF13932">
    <property type="entry name" value="SAM_GIDA_C"/>
    <property type="match status" value="1"/>
</dbReference>
<dbReference type="GO" id="GO:0002098">
    <property type="term" value="P:tRNA wobble uridine modification"/>
    <property type="evidence" value="ECO:0007669"/>
    <property type="project" value="InterPro"/>
</dbReference>
<evidence type="ECO:0000256" key="11">
    <source>
        <dbReference type="ARBA" id="ARBA00031800"/>
    </source>
</evidence>
<dbReference type="InterPro" id="IPR040131">
    <property type="entry name" value="MnmG_N"/>
</dbReference>
<dbReference type="Gene3D" id="1.10.10.1800">
    <property type="entry name" value="tRNA uridine 5-carboxymethylaminomethyl modification enzyme MnmG/GidA"/>
    <property type="match status" value="1"/>
</dbReference>
<dbReference type="PROSITE" id="PS01280">
    <property type="entry name" value="GIDA_1"/>
    <property type="match status" value="1"/>
</dbReference>
<dbReference type="GO" id="GO:0050660">
    <property type="term" value="F:flavin adenine dinucleotide binding"/>
    <property type="evidence" value="ECO:0007669"/>
    <property type="project" value="UniProtKB-UniRule"/>
</dbReference>
<dbReference type="InterPro" id="IPR002218">
    <property type="entry name" value="MnmG-rel"/>
</dbReference>
<keyword evidence="8 12" id="KW-0274">FAD</keyword>
<comment type="caution">
    <text evidence="12">Lacks conserved residue(s) required for the propagation of feature annotation.</text>
</comment>
<comment type="caution">
    <text evidence="14">The sequence shown here is derived from an EMBL/GenBank/DDBJ whole genome shotgun (WGS) entry which is preliminary data.</text>
</comment>
<accession>A0A367PLN7</accession>
<keyword evidence="7 12" id="KW-0819">tRNA processing</keyword>
<dbReference type="GO" id="GO:0005829">
    <property type="term" value="C:cytosol"/>
    <property type="evidence" value="ECO:0007669"/>
    <property type="project" value="TreeGrafter"/>
</dbReference>
<feature type="binding site" evidence="12">
    <location>
        <begin position="13"/>
        <end position="18"/>
    </location>
    <ligand>
        <name>FAD</name>
        <dbReference type="ChEBI" id="CHEBI:57692"/>
    </ligand>
</feature>
<dbReference type="InterPro" id="IPR044920">
    <property type="entry name" value="MnmG_C_subdom_sf"/>
</dbReference>
<dbReference type="AlphaFoldDB" id="A0A367PLN7"/>
<evidence type="ECO:0000256" key="6">
    <source>
        <dbReference type="ARBA" id="ARBA00022630"/>
    </source>
</evidence>
<protein>
    <recommendedName>
        <fullName evidence="4 12">tRNA uridine 5-carboxymethylaminomethyl modification enzyme MnmG</fullName>
    </recommendedName>
    <alternativeName>
        <fullName evidence="11 12">Glucose-inhibited division protein A</fullName>
    </alternativeName>
</protein>
<comment type="subunit">
    <text evidence="10 12">Homodimer. Heterotetramer of two MnmE and two MnmG subunits.</text>
</comment>
<sequence>MLYPKEFDVIVVGGGHAGTEAALAAARMGCQTLLLTHNIETLGQMSCNPSIGGIGKGHLVKEVDAMGGAMAAATDESGIQFRILNSSKGPAVRATRAQADRVLYRKAIRTRLENQPNLMLFQQAVDDLMVEGDRVVGAMTQVGIAFRARAVVLTAGTFLDGKIHVGLDNYTGGRAGDPAAVSLSARLKDLKLPQGRLKTGTPPRIDGRTIDFSVMEEQPGDLDPVPVFSFLGRPEQHPQQLPCWITHTNSRTHDIIRGGLDRSPMYTGVIEGVGPRYCPSIEDKIHRFASKESHQIFLEPEGLTTNEFYPNGISTSLPFDVQLELVHSIRGMENAHILRPGYAIEYDYFDPRGLKASLESKAIRGLFFAGQINGTTGYEEAAAQGLLAGINAGCYVRERDAWTPRRDQAYLGVLVDDLITRGVTEPYRMFTSRAEFRLSLREDNADMRLTEVGRELGVVDDARWDAFNRKRDAVSRETARLKSTWVNPAMLPAEDAVPLLGKPIEREYSLADLLRRPEVRYEALMALQGGRHAPETQLDAEPMLAEQIREQIEIGIKYHGYIARQAAEVDKLEANESTRLPEGLDYTEVRGLGFEVSQKLNQHRPETLGQASRISGVTPAAISLLLVHLKKKGLGRVRAESGAPSGNSEEAA</sequence>
<evidence type="ECO:0000259" key="13">
    <source>
        <dbReference type="SMART" id="SM01228"/>
    </source>
</evidence>
<comment type="subcellular location">
    <subcellularLocation>
        <location evidence="12">Cytoplasm</location>
    </subcellularLocation>
</comment>
<dbReference type="InterPro" id="IPR026904">
    <property type="entry name" value="MnmG_C"/>
</dbReference>
<evidence type="ECO:0000256" key="5">
    <source>
        <dbReference type="ARBA" id="ARBA00022490"/>
    </source>
</evidence>
<dbReference type="GO" id="GO:0030488">
    <property type="term" value="P:tRNA methylation"/>
    <property type="evidence" value="ECO:0007669"/>
    <property type="project" value="TreeGrafter"/>
</dbReference>
<evidence type="ECO:0000256" key="4">
    <source>
        <dbReference type="ARBA" id="ARBA00020461"/>
    </source>
</evidence>
<dbReference type="PANTHER" id="PTHR11806">
    <property type="entry name" value="GLUCOSE INHIBITED DIVISION PROTEIN A"/>
    <property type="match status" value="1"/>
</dbReference>
<evidence type="ECO:0000256" key="12">
    <source>
        <dbReference type="HAMAP-Rule" id="MF_00129"/>
    </source>
</evidence>
<keyword evidence="9 12" id="KW-0520">NAD</keyword>
<comment type="similarity">
    <text evidence="3 12">Belongs to the MnmG family.</text>
</comment>
<evidence type="ECO:0000256" key="3">
    <source>
        <dbReference type="ARBA" id="ARBA00007653"/>
    </source>
</evidence>
<dbReference type="PANTHER" id="PTHR11806:SF0">
    <property type="entry name" value="PROTEIN MTO1 HOMOLOG, MITOCHONDRIAL"/>
    <property type="match status" value="1"/>
</dbReference>
<organism evidence="14 15">
    <name type="scientific">Cupriavidus necator</name>
    <name type="common">Alcaligenes eutrophus</name>
    <name type="synonym">Ralstonia eutropha</name>
    <dbReference type="NCBI Taxonomy" id="106590"/>
    <lineage>
        <taxon>Bacteria</taxon>
        <taxon>Pseudomonadati</taxon>
        <taxon>Pseudomonadota</taxon>
        <taxon>Betaproteobacteria</taxon>
        <taxon>Burkholderiales</taxon>
        <taxon>Burkholderiaceae</taxon>
        <taxon>Cupriavidus</taxon>
    </lineage>
</organism>
<dbReference type="SUPFAM" id="SSF51905">
    <property type="entry name" value="FAD/NAD(P)-binding domain"/>
    <property type="match status" value="1"/>
</dbReference>
<evidence type="ECO:0000256" key="1">
    <source>
        <dbReference type="ARBA" id="ARBA00001974"/>
    </source>
</evidence>
<evidence type="ECO:0000256" key="10">
    <source>
        <dbReference type="ARBA" id="ARBA00025948"/>
    </source>
</evidence>
<dbReference type="InterPro" id="IPR047001">
    <property type="entry name" value="MnmG_C_subdom"/>
</dbReference>
<evidence type="ECO:0000256" key="8">
    <source>
        <dbReference type="ARBA" id="ARBA00022827"/>
    </source>
</evidence>
<dbReference type="NCBIfam" id="TIGR00136">
    <property type="entry name" value="mnmG_gidA"/>
    <property type="match status" value="1"/>
</dbReference>
<dbReference type="InterPro" id="IPR020595">
    <property type="entry name" value="MnmG-rel_CS"/>
</dbReference>
<dbReference type="FunFam" id="1.10.150.570:FF:000001">
    <property type="entry name" value="tRNA uridine 5-carboxymethylaminomethyl modification enzyme MnmG"/>
    <property type="match status" value="1"/>
</dbReference>
<dbReference type="InterPro" id="IPR049312">
    <property type="entry name" value="GIDA_C_N"/>
</dbReference>
<dbReference type="Gene3D" id="1.10.150.570">
    <property type="entry name" value="GidA associated domain, C-terminal subdomain"/>
    <property type="match status" value="1"/>
</dbReference>
<proteinExistence type="inferred from homology"/>
<dbReference type="FunFam" id="3.50.50.60:FF:000002">
    <property type="entry name" value="tRNA uridine 5-carboxymethylaminomethyl modification enzyme MnmG"/>
    <property type="match status" value="1"/>
</dbReference>
<gene>
    <name evidence="12" type="primary">mnmG</name>
    <name evidence="12" type="synonym">gidA</name>
    <name evidence="14" type="ORF">DDK22_09470</name>
</gene>
<dbReference type="FunFam" id="3.50.50.60:FF:000010">
    <property type="entry name" value="tRNA uridine 5-carboxymethylaminomethyl modification enzyme MnmG"/>
    <property type="match status" value="1"/>
</dbReference>
<dbReference type="HAMAP" id="MF_00129">
    <property type="entry name" value="MnmG_GidA"/>
    <property type="match status" value="1"/>
</dbReference>
<dbReference type="Pfam" id="PF01134">
    <property type="entry name" value="GIDA"/>
    <property type="match status" value="1"/>
</dbReference>